<feature type="region of interest" description="Disordered" evidence="1">
    <location>
        <begin position="113"/>
        <end position="134"/>
    </location>
</feature>
<gene>
    <name evidence="2" type="ORF">ACD_71C00225G0001</name>
</gene>
<dbReference type="AlphaFoldDB" id="K1YMI2"/>
<evidence type="ECO:0000256" key="1">
    <source>
        <dbReference type="SAM" id="MobiDB-lite"/>
    </source>
</evidence>
<proteinExistence type="predicted"/>
<feature type="region of interest" description="Disordered" evidence="1">
    <location>
        <begin position="1"/>
        <end position="24"/>
    </location>
</feature>
<comment type="caution">
    <text evidence="2">The sequence shown here is derived from an EMBL/GenBank/DDBJ whole genome shotgun (WGS) entry which is preliminary data.</text>
</comment>
<accession>K1YMI2</accession>
<feature type="compositionally biased region" description="Basic and acidic residues" evidence="1">
    <location>
        <begin position="125"/>
        <end position="134"/>
    </location>
</feature>
<name>K1YMI2_9BACT</name>
<reference evidence="2" key="1">
    <citation type="journal article" date="2012" name="Science">
        <title>Fermentation, hydrogen, and sulfur metabolism in multiple uncultivated bacterial phyla.</title>
        <authorList>
            <person name="Wrighton K.C."/>
            <person name="Thomas B.C."/>
            <person name="Sharon I."/>
            <person name="Miller C.S."/>
            <person name="Castelle C.J."/>
            <person name="VerBerkmoes N.C."/>
            <person name="Wilkins M.J."/>
            <person name="Hettich R.L."/>
            <person name="Lipton M.S."/>
            <person name="Williams K.H."/>
            <person name="Long P.E."/>
            <person name="Banfield J.F."/>
        </authorList>
    </citation>
    <scope>NUCLEOTIDE SEQUENCE [LARGE SCALE GENOMIC DNA]</scope>
</reference>
<feature type="compositionally biased region" description="Basic and acidic residues" evidence="1">
    <location>
        <begin position="163"/>
        <end position="177"/>
    </location>
</feature>
<organism evidence="2">
    <name type="scientific">uncultured bacterium</name>
    <name type="common">gcode 4</name>
    <dbReference type="NCBI Taxonomy" id="1234023"/>
    <lineage>
        <taxon>Bacteria</taxon>
        <taxon>environmental samples</taxon>
    </lineage>
</organism>
<dbReference type="EMBL" id="AMFJ01028956">
    <property type="protein sequence ID" value="EKD44140.1"/>
    <property type="molecule type" value="Genomic_DNA"/>
</dbReference>
<sequence>MAEVPKNIEEQKPKEKFKLPDSIDSKNAKIAERLGFKKNDPIDSESINRQMDKKFDEMSNSVGKGNTYAQTELSTLKTEYKKILEWEGDTNKKLELCTQLMQSFDIQASQEKKEWAQRSEQNASRMKEEAQKNQKDIVQTYEEKLMKMKEVWEKLKELLAETKKQEDIRQEQQKSREVASVSWDMEKLSGWPGDFPKTSA</sequence>
<evidence type="ECO:0000313" key="2">
    <source>
        <dbReference type="EMBL" id="EKD44140.1"/>
    </source>
</evidence>
<protein>
    <submittedName>
        <fullName evidence="2">Uncharacterized protein</fullName>
    </submittedName>
</protein>
<feature type="region of interest" description="Disordered" evidence="1">
    <location>
        <begin position="163"/>
        <end position="200"/>
    </location>
</feature>